<reference evidence="2 3" key="1">
    <citation type="submission" date="2005-09" db="EMBL/GenBank/DDBJ databases">
        <authorList>
            <person name="Woods D.E."/>
            <person name="Nierman W.C."/>
        </authorList>
    </citation>
    <scope>NUCLEOTIDE SEQUENCE [LARGE SCALE GENOMIC DNA]</scope>
    <source>
        <strain evidence="2 3">1710b</strain>
    </source>
</reference>
<feature type="compositionally biased region" description="Basic residues" evidence="1">
    <location>
        <begin position="87"/>
        <end position="97"/>
    </location>
</feature>
<organism evidence="2 3">
    <name type="scientific">Burkholderia pseudomallei (strain 1710b)</name>
    <dbReference type="NCBI Taxonomy" id="320372"/>
    <lineage>
        <taxon>Bacteria</taxon>
        <taxon>Pseudomonadati</taxon>
        <taxon>Pseudomonadota</taxon>
        <taxon>Betaproteobacteria</taxon>
        <taxon>Burkholderiales</taxon>
        <taxon>Burkholderiaceae</taxon>
        <taxon>Burkholderia</taxon>
        <taxon>pseudomallei group</taxon>
    </lineage>
</organism>
<evidence type="ECO:0000313" key="2">
    <source>
        <dbReference type="EMBL" id="ABA48267.1"/>
    </source>
</evidence>
<dbReference type="EMBL" id="CP000124">
    <property type="protein sequence ID" value="ABA48267.1"/>
    <property type="molecule type" value="Genomic_DNA"/>
</dbReference>
<feature type="region of interest" description="Disordered" evidence="1">
    <location>
        <begin position="54"/>
        <end position="102"/>
    </location>
</feature>
<dbReference type="Proteomes" id="UP000002700">
    <property type="component" value="Chromosome I"/>
</dbReference>
<proteinExistence type="predicted"/>
<evidence type="ECO:0000313" key="3">
    <source>
        <dbReference type="Proteomes" id="UP000002700"/>
    </source>
</evidence>
<protein>
    <submittedName>
        <fullName evidence="2">Uncharacterized protein</fullName>
    </submittedName>
</protein>
<gene>
    <name evidence="2" type="ordered locus">BURPS1710b_1879</name>
</gene>
<dbReference type="EnsemblBacteria" id="ABA48267">
    <property type="protein sequence ID" value="ABA48267"/>
    <property type="gene ID" value="BURPS1710b_1879"/>
</dbReference>
<name>Q3JT23_BURP1</name>
<dbReference type="AlphaFoldDB" id="Q3JT23"/>
<sequence length="329" mass="34821">MGGGRWAVGNDPTSRIFRQAVGGSRCSMLDARCSVRGARFAVRGSRFALDSIRPQRRASDADAKRCRAVSGTHGNGAPSAAPPLRPAARRGRSKKTPRVLANAERSRCAAACATRIGRHPPTQRDIRPAAGACASRYASALTSSGAPVFVWISSTVTPSASSSTFKPFGVTSITPRSVMIRSTTPTPVSGSVHCSRILCWSPFATCSISTTTRFTPATRSIAPPIPLIILPGIIQFARSPRWLTCIAPRIARLMWPPRIIANESADEKIDEPGSVVTVCLPALMRSASTSSSVGDGPMPSRPFSDCSHTSTPAGTWFATSVGSPMPRFT</sequence>
<evidence type="ECO:0000256" key="1">
    <source>
        <dbReference type="SAM" id="MobiDB-lite"/>
    </source>
</evidence>
<dbReference type="KEGG" id="bpm:BURPS1710b_1879"/>
<dbReference type="HOGENOM" id="CLU_843782_0_0_4"/>
<accession>Q3JT23</accession>